<organism evidence="1 2">
    <name type="scientific">Penaeus vannamei</name>
    <name type="common">Whiteleg shrimp</name>
    <name type="synonym">Litopenaeus vannamei</name>
    <dbReference type="NCBI Taxonomy" id="6689"/>
    <lineage>
        <taxon>Eukaryota</taxon>
        <taxon>Metazoa</taxon>
        <taxon>Ecdysozoa</taxon>
        <taxon>Arthropoda</taxon>
        <taxon>Crustacea</taxon>
        <taxon>Multicrustacea</taxon>
        <taxon>Malacostraca</taxon>
        <taxon>Eumalacostraca</taxon>
        <taxon>Eucarida</taxon>
        <taxon>Decapoda</taxon>
        <taxon>Dendrobranchiata</taxon>
        <taxon>Penaeoidea</taxon>
        <taxon>Penaeidae</taxon>
        <taxon>Penaeus</taxon>
    </lineage>
</organism>
<reference evidence="1 2" key="2">
    <citation type="submission" date="2019-01" db="EMBL/GenBank/DDBJ databases">
        <title>The decoding of complex shrimp genome reveals the adaptation for benthos swimmer, frequently molting mechanism and breeding impact on genome.</title>
        <authorList>
            <person name="Sun Y."/>
            <person name="Gao Y."/>
            <person name="Yu Y."/>
        </authorList>
    </citation>
    <scope>NUCLEOTIDE SEQUENCE [LARGE SCALE GENOMIC DNA]</scope>
    <source>
        <tissue evidence="1">Muscle</tissue>
    </source>
</reference>
<accession>A0A3R7PC73</accession>
<protein>
    <submittedName>
        <fullName evidence="1">Uncharacterized protein</fullName>
    </submittedName>
</protein>
<proteinExistence type="predicted"/>
<dbReference type="AlphaFoldDB" id="A0A3R7PC73"/>
<dbReference type="Proteomes" id="UP000283509">
    <property type="component" value="Unassembled WGS sequence"/>
</dbReference>
<dbReference type="EMBL" id="QCYY01000950">
    <property type="protein sequence ID" value="ROT81610.1"/>
    <property type="molecule type" value="Genomic_DNA"/>
</dbReference>
<comment type="caution">
    <text evidence="1">The sequence shown here is derived from an EMBL/GenBank/DDBJ whole genome shotgun (WGS) entry which is preliminary data.</text>
</comment>
<evidence type="ECO:0000313" key="1">
    <source>
        <dbReference type="EMBL" id="ROT81610.1"/>
    </source>
</evidence>
<reference evidence="1 2" key="1">
    <citation type="submission" date="2018-04" db="EMBL/GenBank/DDBJ databases">
        <authorList>
            <person name="Zhang X."/>
            <person name="Yuan J."/>
            <person name="Li F."/>
            <person name="Xiang J."/>
        </authorList>
    </citation>
    <scope>NUCLEOTIDE SEQUENCE [LARGE SCALE GENOMIC DNA]</scope>
    <source>
        <tissue evidence="1">Muscle</tissue>
    </source>
</reference>
<gene>
    <name evidence="1" type="ORF">C7M84_025237</name>
</gene>
<keyword evidence="2" id="KW-1185">Reference proteome</keyword>
<name>A0A3R7PC73_PENVA</name>
<evidence type="ECO:0000313" key="2">
    <source>
        <dbReference type="Proteomes" id="UP000283509"/>
    </source>
</evidence>
<sequence>MMSSEGEFEELEAQLPGEIPLTRSRLHTLITGGFRGRLRCHPQSRPLPQFSPSFHHLFPPQAHLLYLWLTHLRTLRHLLPHPLHLPLPHFASSFALFITLSFTVLEFSMSVPLIPSNSTHSFAPSPSPSLSPSLSFTSLSPPTSLSFLSTANHPLPHFLIFVSLLPILSPCPSFSISLSHLHFPPHLLSISLTLLHSFSSPPPPPSFSPSPPPPPSIISQRKAAHFPPEPATHIRGGKSVLLFIDVFRTRLVSARVSQTLTRCLSVWLALSSHLSGSVKDPSRSFISLSPLFTTASSIPPFFLNSILTLPSPFSFSLSRFSLSHYYPPLSSFPFPFIHLPLTPLPNPILPSSSVPFPIIVLPSPFSFFMIPFFPLPYPILPFSPLPNPILPPSPLLYPILALPFPSLFHHPFPPSPLFYPLLFPFPFLTRSSIYSPLFPTRSSLPSYPFPYPILALPSLFSLPPSLFPLAPILSSLSPLLPIPSSLFPLFPHRTPLPFSLFPHLFPSSSFIMTMVHYRSLSLLVRLGALDIWL</sequence>